<evidence type="ECO:0000313" key="6">
    <source>
        <dbReference type="Proteomes" id="UP000754563"/>
    </source>
</evidence>
<name>A0A955L7P9_9BACT</name>
<dbReference type="SUPFAM" id="SSF111369">
    <property type="entry name" value="HlyD-like secretion proteins"/>
    <property type="match status" value="2"/>
</dbReference>
<evidence type="ECO:0000313" key="5">
    <source>
        <dbReference type="EMBL" id="MCA9385519.1"/>
    </source>
</evidence>
<organism evidence="5 6">
    <name type="scientific">Candidatus Dojkabacteria bacterium</name>
    <dbReference type="NCBI Taxonomy" id="2099670"/>
    <lineage>
        <taxon>Bacteria</taxon>
        <taxon>Candidatus Dojkabacteria</taxon>
    </lineage>
</organism>
<keyword evidence="3 4" id="KW-0175">Coiled coil</keyword>
<dbReference type="AlphaFoldDB" id="A0A955L7P9"/>
<evidence type="ECO:0000256" key="4">
    <source>
        <dbReference type="SAM" id="Coils"/>
    </source>
</evidence>
<dbReference type="InterPro" id="IPR050465">
    <property type="entry name" value="UPF0194_transport"/>
</dbReference>
<dbReference type="GO" id="GO:0022857">
    <property type="term" value="F:transmembrane transporter activity"/>
    <property type="evidence" value="ECO:0007669"/>
    <property type="project" value="InterPro"/>
</dbReference>
<dbReference type="Gene3D" id="2.40.420.20">
    <property type="match status" value="1"/>
</dbReference>
<accession>A0A955L7P9</accession>
<evidence type="ECO:0000256" key="3">
    <source>
        <dbReference type="ARBA" id="ARBA00023054"/>
    </source>
</evidence>
<dbReference type="Gene3D" id="2.40.30.170">
    <property type="match status" value="1"/>
</dbReference>
<dbReference type="InterPro" id="IPR006143">
    <property type="entry name" value="RND_pump_MFP"/>
</dbReference>
<reference evidence="5" key="2">
    <citation type="journal article" date="2021" name="Microbiome">
        <title>Successional dynamics and alternative stable states in a saline activated sludge microbial community over 9 years.</title>
        <authorList>
            <person name="Wang Y."/>
            <person name="Ye J."/>
            <person name="Ju F."/>
            <person name="Liu L."/>
            <person name="Boyd J.A."/>
            <person name="Deng Y."/>
            <person name="Parks D.H."/>
            <person name="Jiang X."/>
            <person name="Yin X."/>
            <person name="Woodcroft B.J."/>
            <person name="Tyson G.W."/>
            <person name="Hugenholtz P."/>
            <person name="Polz M.F."/>
            <person name="Zhang T."/>
        </authorList>
    </citation>
    <scope>NUCLEOTIDE SEQUENCE</scope>
    <source>
        <strain evidence="5">HKST-UBA11</strain>
    </source>
</reference>
<evidence type="ECO:0000256" key="2">
    <source>
        <dbReference type="ARBA" id="ARBA00009477"/>
    </source>
</evidence>
<dbReference type="Gene3D" id="1.10.287.470">
    <property type="entry name" value="Helix hairpin bin"/>
    <property type="match status" value="1"/>
</dbReference>
<comment type="similarity">
    <text evidence="2">Belongs to the membrane fusion protein (MFP) (TC 8.A.1) family.</text>
</comment>
<dbReference type="NCBIfam" id="TIGR01730">
    <property type="entry name" value="RND_mfp"/>
    <property type="match status" value="1"/>
</dbReference>
<comment type="subcellular location">
    <subcellularLocation>
        <location evidence="1">Cell envelope</location>
    </subcellularLocation>
</comment>
<evidence type="ECO:0000256" key="1">
    <source>
        <dbReference type="ARBA" id="ARBA00004196"/>
    </source>
</evidence>
<dbReference type="PANTHER" id="PTHR32347">
    <property type="entry name" value="EFFLUX SYSTEM COMPONENT YKNX-RELATED"/>
    <property type="match status" value="1"/>
</dbReference>
<sequence>MFFVVRTFSQDNPDDSLDSYTVHKGTIESVVRAPGTIKGKENQNLAFGSPGFISEIFVEEGTTVEEGTVIAKLNTTSLESELLSAQGSLQSAQANYNKVVDGLDVKIQELQAGVVLKNEEIAKSNYQTSQITSENSVAIAQLNSDIAQETHDNSEFNADLLKEEADQAEDLYRDSEDVAALSGPESEDVAREQTELAEIQYQGRVESAESSSFITDLQAEQSEISLESTTVNSEHSLVTAENQYSISELNSSIAELQTQQLISSKKYDLTALDGQIKQAKSRISSTEYALEKTTIRAPFPGTIISIPFKVGDYYPGPASSSSVYLADVSEYIVEVEINELDILSIQEGQSAIIEFESDTEGTQYSGSVTHINPAPIIDPGGVVNYIVEVSFTTPLELLYEGLSVDVEIITNQSEETLVVPLVGVSQESDGYYVTLRNGTTRRKQKVEIGLSSDFEYEILAGLSEGDVILY</sequence>
<dbReference type="Gene3D" id="2.40.50.100">
    <property type="match status" value="1"/>
</dbReference>
<feature type="coiled-coil region" evidence="4">
    <location>
        <begin position="151"/>
        <end position="178"/>
    </location>
</feature>
<dbReference type="EMBL" id="JAGQLH010000024">
    <property type="protein sequence ID" value="MCA9385519.1"/>
    <property type="molecule type" value="Genomic_DNA"/>
</dbReference>
<comment type="caution">
    <text evidence="5">The sequence shown here is derived from an EMBL/GenBank/DDBJ whole genome shotgun (WGS) entry which is preliminary data.</text>
</comment>
<dbReference type="Proteomes" id="UP000754563">
    <property type="component" value="Unassembled WGS sequence"/>
</dbReference>
<protein>
    <submittedName>
        <fullName evidence="5">Efflux RND transporter periplasmic adaptor subunit</fullName>
    </submittedName>
</protein>
<dbReference type="GO" id="GO:0030313">
    <property type="term" value="C:cell envelope"/>
    <property type="evidence" value="ECO:0007669"/>
    <property type="project" value="UniProtKB-SubCell"/>
</dbReference>
<gene>
    <name evidence="5" type="ORF">KC717_02635</name>
</gene>
<dbReference type="GO" id="GO:0016020">
    <property type="term" value="C:membrane"/>
    <property type="evidence" value="ECO:0007669"/>
    <property type="project" value="InterPro"/>
</dbReference>
<proteinExistence type="inferred from homology"/>
<reference evidence="5" key="1">
    <citation type="submission" date="2020-04" db="EMBL/GenBank/DDBJ databases">
        <authorList>
            <person name="Zhang T."/>
        </authorList>
    </citation>
    <scope>NUCLEOTIDE SEQUENCE</scope>
    <source>
        <strain evidence="5">HKST-UBA11</strain>
    </source>
</reference>